<feature type="binding site" evidence="4">
    <location>
        <position position="153"/>
    </location>
    <ligand>
        <name>Zn(2+)</name>
        <dbReference type="ChEBI" id="CHEBI:29105"/>
    </ligand>
</feature>
<evidence type="ECO:0000313" key="8">
    <source>
        <dbReference type="EMBL" id="EMD32888.1"/>
    </source>
</evidence>
<dbReference type="Gene3D" id="2.60.40.2300">
    <property type="entry name" value="Neutral/alkaline non-lysosomal ceramidase, C-terminal domain"/>
    <property type="match status" value="1"/>
</dbReference>
<proteinExistence type="inferred from homology"/>
<evidence type="ECO:0000256" key="5">
    <source>
        <dbReference type="RuleBase" id="RU366019"/>
    </source>
</evidence>
<dbReference type="Pfam" id="PF17048">
    <property type="entry name" value="Ceramidse_alk_C"/>
    <property type="match status" value="1"/>
</dbReference>
<feature type="binding site" evidence="4">
    <location>
        <position position="262"/>
    </location>
    <ligand>
        <name>Zn(2+)</name>
        <dbReference type="ChEBI" id="CHEBI:29105"/>
    </ligand>
</feature>
<dbReference type="AlphaFoldDB" id="M2Q7U3"/>
<reference evidence="8 9" key="1">
    <citation type="journal article" date="2012" name="Proc. Natl. Acad. Sci. U.S.A.">
        <title>Comparative genomics of Ceriporiopsis subvermispora and Phanerochaete chrysosporium provide insight into selective ligninolysis.</title>
        <authorList>
            <person name="Fernandez-Fueyo E."/>
            <person name="Ruiz-Duenas F.J."/>
            <person name="Ferreira P."/>
            <person name="Floudas D."/>
            <person name="Hibbett D.S."/>
            <person name="Canessa P."/>
            <person name="Larrondo L.F."/>
            <person name="James T.Y."/>
            <person name="Seelenfreund D."/>
            <person name="Lobos S."/>
            <person name="Polanco R."/>
            <person name="Tello M."/>
            <person name="Honda Y."/>
            <person name="Watanabe T."/>
            <person name="Watanabe T."/>
            <person name="Ryu J.S."/>
            <person name="Kubicek C.P."/>
            <person name="Schmoll M."/>
            <person name="Gaskell J."/>
            <person name="Hammel K.E."/>
            <person name="St John F.J."/>
            <person name="Vanden Wymelenberg A."/>
            <person name="Sabat G."/>
            <person name="Splinter BonDurant S."/>
            <person name="Syed K."/>
            <person name="Yadav J.S."/>
            <person name="Doddapaneni H."/>
            <person name="Subramanian V."/>
            <person name="Lavin J.L."/>
            <person name="Oguiza J.A."/>
            <person name="Perez G."/>
            <person name="Pisabarro A.G."/>
            <person name="Ramirez L."/>
            <person name="Santoyo F."/>
            <person name="Master E."/>
            <person name="Coutinho P.M."/>
            <person name="Henrissat B."/>
            <person name="Lombard V."/>
            <person name="Magnuson J.K."/>
            <person name="Kuees U."/>
            <person name="Hori C."/>
            <person name="Igarashi K."/>
            <person name="Samejima M."/>
            <person name="Held B.W."/>
            <person name="Barry K.W."/>
            <person name="LaButti K.M."/>
            <person name="Lapidus A."/>
            <person name="Lindquist E.A."/>
            <person name="Lucas S.M."/>
            <person name="Riley R."/>
            <person name="Salamov A.A."/>
            <person name="Hoffmeister D."/>
            <person name="Schwenk D."/>
            <person name="Hadar Y."/>
            <person name="Yarden O."/>
            <person name="de Vries R.P."/>
            <person name="Wiebenga A."/>
            <person name="Stenlid J."/>
            <person name="Eastwood D."/>
            <person name="Grigoriev I.V."/>
            <person name="Berka R.M."/>
            <person name="Blanchette R.A."/>
            <person name="Kersten P."/>
            <person name="Martinez A.T."/>
            <person name="Vicuna R."/>
            <person name="Cullen D."/>
        </authorList>
    </citation>
    <scope>NUCLEOTIDE SEQUENCE [LARGE SCALE GENOMIC DNA]</scope>
    <source>
        <strain evidence="8 9">B</strain>
    </source>
</reference>
<feature type="domain" description="Neutral/alkaline non-lysosomal ceramidase N-terminal" evidence="6">
    <location>
        <begin position="60"/>
        <end position="577"/>
    </location>
</feature>
<name>M2Q7U3_CERS8</name>
<feature type="active site" description="Nucleophile" evidence="3">
    <location>
        <position position="313"/>
    </location>
</feature>
<keyword evidence="5" id="KW-0443">Lipid metabolism</keyword>
<sequence>MYVLDLKPPSLVLVWSDIMRSLMGYLNRLYICFTAFLFSSSVVNNGAAGGLGVQVAQAQYLLGLGLADITGPVVETNMMGYASLAQVDTGLHLRQRSRAFIVADASNPANRVVYINADIAMGDTGVRRSIVSALSSQFPGLYSNENIALGSTHQHSGVGGYLENLLPQITSLGYVPLTAEAIVNGTILAVQRAHASLAPGSLSLGNTTVLNANINRSPSAYLANPAAERAMYQYDQDKELTLLRFDDQDGNARGFLSFFPVHGTSLYENNTLVSSDNKGMAAYLYESMVEPDVMPGNNTFVAGFTQANVGDTSPNTLGAFCESPGQPWDGQACDFVHSTCGNMTEDCHGRGPGFRVSDFESNRIIAQYQVDGAQTLMNQTLAPVSGPVTWVHTYMNMTFRQFALPNGTMVQTCPPALGFSFAGGTTDGPGAFDFIQGDNSSDPQNPFWEIVKGFITPDAPPEQLECQGAKPILLDTGYAHEPYNWSPDTVDVQMLRIGNLVILVIPGELTTMSGRRMRDAVRTALISNGVLGDDAYVVIAGPANTYGHYVATPEEYTVQRYEGASTLFGPHTLDSYIEKYSSLVPFLAAGSVGSPTSDAPPPELTSEAISLQTPVILDSPGFGQNFGDVLADVNTSSSYSAGDTVVAQFVGANPRNNLRLEGTFLTVDQLVNGDWTSVRSDSHPSTLYQWLRTNTITGTSTVNISWTIEDGTAAGTYRLTYFGDAKPLIGPLTSFTGHSSDFSVA</sequence>
<evidence type="ECO:0000259" key="7">
    <source>
        <dbReference type="Pfam" id="PF17048"/>
    </source>
</evidence>
<dbReference type="Pfam" id="PF04734">
    <property type="entry name" value="Ceramidase_alk"/>
    <property type="match status" value="1"/>
</dbReference>
<dbReference type="PANTHER" id="PTHR12670">
    <property type="entry name" value="CERAMIDASE"/>
    <property type="match status" value="1"/>
</dbReference>
<keyword evidence="2 5" id="KW-0378">Hydrolase</keyword>
<comment type="catalytic activity">
    <reaction evidence="5">
        <text>an N-acylsphing-4-enine + H2O = sphing-4-enine + a fatty acid</text>
        <dbReference type="Rhea" id="RHEA:20856"/>
        <dbReference type="ChEBI" id="CHEBI:15377"/>
        <dbReference type="ChEBI" id="CHEBI:28868"/>
        <dbReference type="ChEBI" id="CHEBI:52639"/>
        <dbReference type="ChEBI" id="CHEBI:57756"/>
        <dbReference type="EC" id="3.5.1.23"/>
    </reaction>
</comment>
<dbReference type="GO" id="GO:0017040">
    <property type="term" value="F:N-acylsphingosine amidohydrolase activity"/>
    <property type="evidence" value="ECO:0007669"/>
    <property type="project" value="UniProtKB-UniRule"/>
</dbReference>
<dbReference type="PANTHER" id="PTHR12670:SF1">
    <property type="entry name" value="NEUTRAL CERAMIDASE"/>
    <property type="match status" value="1"/>
</dbReference>
<accession>M2Q7U3</accession>
<feature type="binding site" evidence="4">
    <location>
        <position position="508"/>
    </location>
    <ligand>
        <name>Zn(2+)</name>
        <dbReference type="ChEBI" id="CHEBI:29105"/>
    </ligand>
</feature>
<evidence type="ECO:0000313" key="9">
    <source>
        <dbReference type="Proteomes" id="UP000016930"/>
    </source>
</evidence>
<keyword evidence="4" id="KW-0479">Metal-binding</keyword>
<dbReference type="GO" id="GO:0042759">
    <property type="term" value="P:long-chain fatty acid biosynthetic process"/>
    <property type="evidence" value="ECO:0007669"/>
    <property type="project" value="TreeGrafter"/>
</dbReference>
<gene>
    <name evidence="8" type="ORF">CERSUDRAFT_118337</name>
</gene>
<dbReference type="GO" id="GO:0046514">
    <property type="term" value="P:ceramide catabolic process"/>
    <property type="evidence" value="ECO:0007669"/>
    <property type="project" value="InterPro"/>
</dbReference>
<dbReference type="HOGENOM" id="CLU_011300_0_1_1"/>
<keyword evidence="4" id="KW-0862">Zinc</keyword>
<dbReference type="GO" id="GO:0005576">
    <property type="term" value="C:extracellular region"/>
    <property type="evidence" value="ECO:0007669"/>
    <property type="project" value="TreeGrafter"/>
</dbReference>
<organism evidence="8 9">
    <name type="scientific">Ceriporiopsis subvermispora (strain B)</name>
    <name type="common">White-rot fungus</name>
    <name type="synonym">Gelatoporia subvermispora</name>
    <dbReference type="NCBI Taxonomy" id="914234"/>
    <lineage>
        <taxon>Eukaryota</taxon>
        <taxon>Fungi</taxon>
        <taxon>Dikarya</taxon>
        <taxon>Basidiomycota</taxon>
        <taxon>Agaricomycotina</taxon>
        <taxon>Agaricomycetes</taxon>
        <taxon>Polyporales</taxon>
        <taxon>Gelatoporiaceae</taxon>
        <taxon>Gelatoporia</taxon>
    </lineage>
</organism>
<dbReference type="STRING" id="914234.M2Q7U3"/>
<dbReference type="EC" id="3.5.1.23" evidence="5"/>
<keyword evidence="9" id="KW-1185">Reference proteome</keyword>
<evidence type="ECO:0000256" key="2">
    <source>
        <dbReference type="ARBA" id="ARBA00022801"/>
    </source>
</evidence>
<feature type="domain" description="Neutral/alkaline non-lysosomal ceramidase C-terminal" evidence="7">
    <location>
        <begin position="581"/>
        <end position="744"/>
    </location>
</feature>
<dbReference type="OrthoDB" id="191371at2759"/>
<protein>
    <recommendedName>
        <fullName evidence="5">Neutral ceramidase</fullName>
        <ecNumber evidence="5">3.5.1.23</ecNumber>
    </recommendedName>
</protein>
<dbReference type="EMBL" id="KB445808">
    <property type="protein sequence ID" value="EMD32888.1"/>
    <property type="molecule type" value="Genomic_DNA"/>
</dbReference>
<dbReference type="InterPro" id="IPR006823">
    <property type="entry name" value="Ceramidase_alk"/>
</dbReference>
<comment type="cofactor">
    <cofactor evidence="4">
        <name>Zn(2+)</name>
        <dbReference type="ChEBI" id="CHEBI:29105"/>
    </cofactor>
    <text evidence="4">Binds 1 zinc ion per subunit.</text>
</comment>
<dbReference type="GO" id="GO:0046512">
    <property type="term" value="P:sphingosine biosynthetic process"/>
    <property type="evidence" value="ECO:0007669"/>
    <property type="project" value="TreeGrafter"/>
</dbReference>
<dbReference type="InterPro" id="IPR031329">
    <property type="entry name" value="NEUT/ALK_ceramidase_N"/>
</dbReference>
<dbReference type="Proteomes" id="UP000016930">
    <property type="component" value="Unassembled WGS sequence"/>
</dbReference>
<keyword evidence="5" id="KW-0746">Sphingolipid metabolism</keyword>
<dbReference type="InterPro" id="IPR031331">
    <property type="entry name" value="NEUT/ALK_ceramidase_C"/>
</dbReference>
<dbReference type="GO" id="GO:0046872">
    <property type="term" value="F:metal ion binding"/>
    <property type="evidence" value="ECO:0007669"/>
    <property type="project" value="UniProtKB-KW"/>
</dbReference>
<evidence type="ECO:0000256" key="3">
    <source>
        <dbReference type="PIRSR" id="PIRSR606823-1"/>
    </source>
</evidence>
<feature type="binding site" evidence="4">
    <location>
        <position position="549"/>
    </location>
    <ligand>
        <name>Zn(2+)</name>
        <dbReference type="ChEBI" id="CHEBI:29105"/>
    </ligand>
</feature>
<evidence type="ECO:0000259" key="6">
    <source>
        <dbReference type="Pfam" id="PF04734"/>
    </source>
</evidence>
<evidence type="ECO:0000256" key="4">
    <source>
        <dbReference type="PIRSR" id="PIRSR606823-2"/>
    </source>
</evidence>
<dbReference type="InterPro" id="IPR038445">
    <property type="entry name" value="NCDase_C_sf"/>
</dbReference>
<evidence type="ECO:0000256" key="1">
    <source>
        <dbReference type="ARBA" id="ARBA00009835"/>
    </source>
</evidence>
<comment type="similarity">
    <text evidence="1 5">Belongs to the neutral ceramidase family.</text>
</comment>
<dbReference type="GO" id="GO:0016020">
    <property type="term" value="C:membrane"/>
    <property type="evidence" value="ECO:0007669"/>
    <property type="project" value="GOC"/>
</dbReference>